<dbReference type="RefSeq" id="XP_029322035.1">
    <property type="nucleotide sequence ID" value="XM_029466175.1"/>
</dbReference>
<evidence type="ECO:0000313" key="2">
    <source>
        <dbReference type="EMBL" id="AWU76558.1"/>
    </source>
</evidence>
<feature type="transmembrane region" description="Helical" evidence="1">
    <location>
        <begin position="96"/>
        <end position="115"/>
    </location>
</feature>
<dbReference type="OrthoDB" id="3993572at2759"/>
<evidence type="ECO:0000313" key="4">
    <source>
        <dbReference type="EMBL" id="KGK35753.1"/>
    </source>
</evidence>
<dbReference type="EMBL" id="CP028775">
    <property type="protein sequence ID" value="AWU76558.1"/>
    <property type="molecule type" value="Genomic_DNA"/>
</dbReference>
<reference evidence="5 7" key="3">
    <citation type="submission" date="2017-05" db="EMBL/GenBank/DDBJ databases">
        <title>The Genome Sequence of Candida krusei Ckrusei653.</title>
        <authorList>
            <person name="Cuomo C."/>
            <person name="Forche A."/>
            <person name="Young S."/>
            <person name="Abouelleil A."/>
            <person name="Cao P."/>
            <person name="Chapman S."/>
            <person name="Cusick C."/>
            <person name="Shea T."/>
            <person name="Nusbaum C."/>
            <person name="Birren B."/>
        </authorList>
    </citation>
    <scope>NUCLEOTIDE SEQUENCE [LARGE SCALE GENOMIC DNA]</scope>
    <source>
        <strain evidence="5 7">Ckrusei653</strain>
    </source>
</reference>
<dbReference type="EMBL" id="JQFK01000371">
    <property type="protein sequence ID" value="KGK35748.1"/>
    <property type="molecule type" value="Genomic_DNA"/>
</dbReference>
<reference evidence="3" key="2">
    <citation type="submission" date="2014-08" db="EMBL/GenBank/DDBJ databases">
        <title>Exploiting Issatchenkia orientalis SD108 for Succinic Acid Production.</title>
        <authorList>
            <person name="Xiao H."/>
            <person name="Shao Z."/>
            <person name="Jiang Y."/>
            <person name="Dole S."/>
            <person name="Zhao H."/>
        </authorList>
    </citation>
    <scope>NUCLEOTIDE SEQUENCE [LARGE SCALE GENOMIC DNA]</scope>
    <source>
        <strain evidence="3">SD108</strain>
    </source>
</reference>
<dbReference type="VEuPathDB" id="FungiDB:C5L36_0C04880"/>
<name>A0A099NSD8_PICKU</name>
<dbReference type="GeneID" id="40384353"/>
<gene>
    <name evidence="2" type="ORF">C5L36_0C04880</name>
    <name evidence="5" type="ORF">CAS74_000502</name>
    <name evidence="4" type="ORF">JL09_g5097</name>
    <name evidence="3" type="ORF">JL09_g5101</name>
</gene>
<evidence type="ECO:0000313" key="7">
    <source>
        <dbReference type="Proteomes" id="UP000195871"/>
    </source>
</evidence>
<reference evidence="2 8" key="4">
    <citation type="submission" date="2018-06" db="EMBL/GenBank/DDBJ databases">
        <title>Population genomics shows no distinction between pathogenic Candida krusei and environmental Pichia kudriavzevii: One species, four names.</title>
        <authorList>
            <person name="Douglass A.P."/>
            <person name="Offei B."/>
            <person name="Braun-Galleani S."/>
            <person name="Coughlan A.Y."/>
            <person name="Martos A."/>
            <person name="Ortiz-Merino R.A."/>
            <person name="Byrne K.P."/>
            <person name="Wolfe K.H."/>
        </authorList>
    </citation>
    <scope>NUCLEOTIDE SEQUENCE [LARGE SCALE GENOMIC DNA]</scope>
    <source>
        <strain evidence="2 8">CBS573</strain>
    </source>
</reference>
<reference evidence="6" key="1">
    <citation type="journal article" date="2014" name="Microb. Cell Fact.">
        <title>Exploiting Issatchenkia orientalis SD108 for succinic acid production.</title>
        <authorList>
            <person name="Xiao H."/>
            <person name="Shao Z."/>
            <person name="Jiang Y."/>
            <person name="Dole S."/>
            <person name="Zhao H."/>
        </authorList>
    </citation>
    <scope>NUCLEOTIDE SEQUENCE [LARGE SCALE GENOMIC DNA]</scope>
    <source>
        <strain evidence="6">SD108</strain>
    </source>
</reference>
<evidence type="ECO:0000313" key="5">
    <source>
        <dbReference type="EMBL" id="OUT24119.1"/>
    </source>
</evidence>
<dbReference type="Proteomes" id="UP000029867">
    <property type="component" value="Unassembled WGS sequence"/>
</dbReference>
<keyword evidence="1" id="KW-0472">Membrane</keyword>
<dbReference type="Proteomes" id="UP000195871">
    <property type="component" value="Unassembled WGS sequence"/>
</dbReference>
<dbReference type="HOGENOM" id="CLU_1086105_0_0_1"/>
<dbReference type="EMBL" id="NHMM01000001">
    <property type="protein sequence ID" value="OUT24119.1"/>
    <property type="molecule type" value="Genomic_DNA"/>
</dbReference>
<evidence type="ECO:0000313" key="8">
    <source>
        <dbReference type="Proteomes" id="UP000249293"/>
    </source>
</evidence>
<proteinExistence type="predicted"/>
<keyword evidence="1" id="KW-0812">Transmembrane</keyword>
<keyword evidence="8" id="KW-1185">Reference proteome</keyword>
<organism evidence="3 6">
    <name type="scientific">Pichia kudriavzevii</name>
    <name type="common">Yeast</name>
    <name type="synonym">Issatchenkia orientalis</name>
    <dbReference type="NCBI Taxonomy" id="4909"/>
    <lineage>
        <taxon>Eukaryota</taxon>
        <taxon>Fungi</taxon>
        <taxon>Dikarya</taxon>
        <taxon>Ascomycota</taxon>
        <taxon>Saccharomycotina</taxon>
        <taxon>Pichiomycetes</taxon>
        <taxon>Pichiales</taxon>
        <taxon>Pichiaceae</taxon>
        <taxon>Pichia</taxon>
    </lineage>
</organism>
<dbReference type="AlphaFoldDB" id="A0A099NSD8"/>
<sequence length="256" mass="30008">MEKGTLFGETDGIMARCTGTFETESGFEGEIRRWSEEERPKAETKRKRLNRYEGIEESVLDGMEYLLSQLDNVIALRAMFPNLEKRMNNVKFLKPLKMVLAQVAKIYVIVILLYIRRFLMRLMRLNRLIKMVKTEYTILENNFQTITRVKNKNNANGCGNYTKNNRKTNKVTQYHEKSLQILYTEKAKAIFELVGYVSDLLLNLGALTRRIKLGKPISRILGIFSWALNMYRICRDGNNKNEQFIHELETRYSDVL</sequence>
<keyword evidence="1" id="KW-1133">Transmembrane helix</keyword>
<evidence type="ECO:0000256" key="1">
    <source>
        <dbReference type="SAM" id="Phobius"/>
    </source>
</evidence>
<dbReference type="Proteomes" id="UP000249293">
    <property type="component" value="Chromosome 3"/>
</dbReference>
<dbReference type="KEGG" id="pkz:C5L36_0C04880"/>
<accession>A0A099NSD8</accession>
<evidence type="ECO:0000313" key="3">
    <source>
        <dbReference type="EMBL" id="KGK35748.1"/>
    </source>
</evidence>
<protein>
    <submittedName>
        <fullName evidence="3">Uncharacterized protein</fullName>
    </submittedName>
</protein>
<dbReference type="EMBL" id="JQFK01000368">
    <property type="protein sequence ID" value="KGK35753.1"/>
    <property type="molecule type" value="Genomic_DNA"/>
</dbReference>
<evidence type="ECO:0000313" key="6">
    <source>
        <dbReference type="Proteomes" id="UP000029867"/>
    </source>
</evidence>